<dbReference type="EnsemblPlants" id="evm.model.05.843">
    <property type="protein sequence ID" value="cds.evm.model.05.843"/>
    <property type="gene ID" value="evm.TU.05.843"/>
</dbReference>
<name>A0A803PS49_CANSA</name>
<accession>A0A803PS49</accession>
<feature type="chain" id="PRO_5030856272" description="Retrovirus-related Pol polyprotein from transposon TNT 1-94-like beta-barrel domain-containing protein" evidence="1">
    <location>
        <begin position="23"/>
        <end position="266"/>
    </location>
</feature>
<dbReference type="Pfam" id="PF22936">
    <property type="entry name" value="Pol_BBD"/>
    <property type="match status" value="1"/>
</dbReference>
<feature type="domain" description="Retrovirus-related Pol polyprotein from transposon TNT 1-94-like beta-barrel" evidence="2">
    <location>
        <begin position="97"/>
        <end position="150"/>
    </location>
</feature>
<evidence type="ECO:0000256" key="1">
    <source>
        <dbReference type="SAM" id="SignalP"/>
    </source>
</evidence>
<protein>
    <recommendedName>
        <fullName evidence="2">Retrovirus-related Pol polyprotein from transposon TNT 1-94-like beta-barrel domain-containing protein</fullName>
    </recommendedName>
</protein>
<dbReference type="AlphaFoldDB" id="A0A803PS49"/>
<evidence type="ECO:0000313" key="3">
    <source>
        <dbReference type="EnsemblPlants" id="cds.evm.model.05.843"/>
    </source>
</evidence>
<evidence type="ECO:0000259" key="2">
    <source>
        <dbReference type="Pfam" id="PF22936"/>
    </source>
</evidence>
<feature type="signal peptide" evidence="1">
    <location>
        <begin position="1"/>
        <end position="22"/>
    </location>
</feature>
<sequence length="266" mass="29742">MCYTQLILLLLALANNLLKLQPEEVNLVDHIHLQKELLHMAAANNHHGDKRFNVSCVINLVIHWPNAFIDLINHFKDQKPCKHLLAVPTLLKLLNCDQQIQMGDGSSLPIHTVAKTSFLSSFHSKNLVLNNLLHVPSVTKNLLIVSQFANDNSVCFEFYPSCCLVKDLDTMKILLVGGLIKRATTSSCTRFPRYFLECPLLICFPNAIAGFQLLPPVKARGPSRFGLVPVMEVRPLGFRRAWAHPSVWARPALSVGLLGRAITDRS</sequence>
<evidence type="ECO:0000313" key="4">
    <source>
        <dbReference type="Proteomes" id="UP000596661"/>
    </source>
</evidence>
<dbReference type="InterPro" id="IPR054722">
    <property type="entry name" value="PolX-like_BBD"/>
</dbReference>
<keyword evidence="1" id="KW-0732">Signal</keyword>
<dbReference type="Proteomes" id="UP000596661">
    <property type="component" value="Chromosome 5"/>
</dbReference>
<reference evidence="3" key="2">
    <citation type="submission" date="2021-03" db="UniProtKB">
        <authorList>
            <consortium name="EnsemblPlants"/>
        </authorList>
    </citation>
    <scope>IDENTIFICATION</scope>
</reference>
<dbReference type="EMBL" id="UZAU01000466">
    <property type="status" value="NOT_ANNOTATED_CDS"/>
    <property type="molecule type" value="Genomic_DNA"/>
</dbReference>
<reference evidence="3" key="1">
    <citation type="submission" date="2018-11" db="EMBL/GenBank/DDBJ databases">
        <authorList>
            <person name="Grassa J C."/>
        </authorList>
    </citation>
    <scope>NUCLEOTIDE SEQUENCE [LARGE SCALE GENOMIC DNA]</scope>
</reference>
<dbReference type="Gramene" id="evm.model.05.843">
    <property type="protein sequence ID" value="cds.evm.model.05.843"/>
    <property type="gene ID" value="evm.TU.05.843"/>
</dbReference>
<proteinExistence type="predicted"/>
<keyword evidence="4" id="KW-1185">Reference proteome</keyword>
<organism evidence="3 4">
    <name type="scientific">Cannabis sativa</name>
    <name type="common">Hemp</name>
    <name type="synonym">Marijuana</name>
    <dbReference type="NCBI Taxonomy" id="3483"/>
    <lineage>
        <taxon>Eukaryota</taxon>
        <taxon>Viridiplantae</taxon>
        <taxon>Streptophyta</taxon>
        <taxon>Embryophyta</taxon>
        <taxon>Tracheophyta</taxon>
        <taxon>Spermatophyta</taxon>
        <taxon>Magnoliopsida</taxon>
        <taxon>eudicotyledons</taxon>
        <taxon>Gunneridae</taxon>
        <taxon>Pentapetalae</taxon>
        <taxon>rosids</taxon>
        <taxon>fabids</taxon>
        <taxon>Rosales</taxon>
        <taxon>Cannabaceae</taxon>
        <taxon>Cannabis</taxon>
    </lineage>
</organism>